<evidence type="ECO:0000256" key="2">
    <source>
        <dbReference type="ARBA" id="ARBA00022679"/>
    </source>
</evidence>
<reference evidence="6 7" key="1">
    <citation type="submission" date="2024-09" db="EMBL/GenBank/DDBJ databases">
        <authorList>
            <person name="Sun Q."/>
            <person name="Mori K."/>
        </authorList>
    </citation>
    <scope>NUCLEOTIDE SEQUENCE [LARGE SCALE GENOMIC DNA]</scope>
    <source>
        <strain evidence="6 7">TBRC 5777</strain>
    </source>
</reference>
<comment type="similarity">
    <text evidence="1">Belongs to the FGGY kinase family.</text>
</comment>
<organism evidence="6 7">
    <name type="scientific">Roseomonas elaeocarpi</name>
    <dbReference type="NCBI Taxonomy" id="907779"/>
    <lineage>
        <taxon>Bacteria</taxon>
        <taxon>Pseudomonadati</taxon>
        <taxon>Pseudomonadota</taxon>
        <taxon>Alphaproteobacteria</taxon>
        <taxon>Acetobacterales</taxon>
        <taxon>Roseomonadaceae</taxon>
        <taxon>Roseomonas</taxon>
    </lineage>
</organism>
<dbReference type="InterPro" id="IPR006003">
    <property type="entry name" value="FGGY_RbtK-like"/>
</dbReference>
<dbReference type="PIRSF" id="PIRSF000538">
    <property type="entry name" value="GlpK"/>
    <property type="match status" value="1"/>
</dbReference>
<dbReference type="Proteomes" id="UP001589865">
    <property type="component" value="Unassembled WGS sequence"/>
</dbReference>
<dbReference type="GO" id="GO:0016301">
    <property type="term" value="F:kinase activity"/>
    <property type="evidence" value="ECO:0007669"/>
    <property type="project" value="UniProtKB-KW"/>
</dbReference>
<evidence type="ECO:0000259" key="5">
    <source>
        <dbReference type="Pfam" id="PF02782"/>
    </source>
</evidence>
<dbReference type="SUPFAM" id="SSF53067">
    <property type="entry name" value="Actin-like ATPase domain"/>
    <property type="match status" value="2"/>
</dbReference>
<dbReference type="PANTHER" id="PTHR43435:SF4">
    <property type="entry name" value="FGGY CARBOHYDRATE KINASE DOMAIN-CONTAINING PROTEIN"/>
    <property type="match status" value="1"/>
</dbReference>
<evidence type="ECO:0000256" key="3">
    <source>
        <dbReference type="ARBA" id="ARBA00022777"/>
    </source>
</evidence>
<protein>
    <submittedName>
        <fullName evidence="6">FGGY-family carbohydrate kinase</fullName>
        <ecNumber evidence="6">2.7.1.-</ecNumber>
    </submittedName>
</protein>
<proteinExistence type="inferred from homology"/>
<dbReference type="InterPro" id="IPR018485">
    <property type="entry name" value="FGGY_C"/>
</dbReference>
<dbReference type="InterPro" id="IPR000577">
    <property type="entry name" value="Carb_kinase_FGGY"/>
</dbReference>
<gene>
    <name evidence="6" type="ORF">ACFFGY_01695</name>
</gene>
<keyword evidence="3 6" id="KW-0418">Kinase</keyword>
<dbReference type="PANTHER" id="PTHR43435">
    <property type="entry name" value="RIBULOKINASE"/>
    <property type="match status" value="1"/>
</dbReference>
<evidence type="ECO:0000259" key="4">
    <source>
        <dbReference type="Pfam" id="PF00370"/>
    </source>
</evidence>
<feature type="domain" description="Carbohydrate kinase FGGY C-terminal" evidence="5">
    <location>
        <begin position="285"/>
        <end position="492"/>
    </location>
</feature>
<dbReference type="EC" id="2.7.1.-" evidence="6"/>
<dbReference type="InterPro" id="IPR043129">
    <property type="entry name" value="ATPase_NBD"/>
</dbReference>
<evidence type="ECO:0000313" key="6">
    <source>
        <dbReference type="EMBL" id="MFC0406943.1"/>
    </source>
</evidence>
<dbReference type="InterPro" id="IPR018484">
    <property type="entry name" value="FGGY_N"/>
</dbReference>
<feature type="domain" description="Carbohydrate kinase FGGY N-terminal" evidence="4">
    <location>
        <begin position="5"/>
        <end position="264"/>
    </location>
</feature>
<dbReference type="Gene3D" id="3.30.420.40">
    <property type="match status" value="1"/>
</dbReference>
<dbReference type="Pfam" id="PF02782">
    <property type="entry name" value="FGGY_C"/>
    <property type="match status" value="1"/>
</dbReference>
<name>A0ABV6JMJ7_9PROT</name>
<keyword evidence="2 6" id="KW-0808">Transferase</keyword>
<keyword evidence="7" id="KW-1185">Reference proteome</keyword>
<dbReference type="Gene3D" id="1.20.58.2240">
    <property type="match status" value="1"/>
</dbReference>
<comment type="caution">
    <text evidence="6">The sequence shown here is derived from an EMBL/GenBank/DDBJ whole genome shotgun (WGS) entry which is preliminary data.</text>
</comment>
<dbReference type="Pfam" id="PF00370">
    <property type="entry name" value="FGGY_N"/>
    <property type="match status" value="1"/>
</dbReference>
<accession>A0ABV6JMJ7</accession>
<dbReference type="EMBL" id="JBHLUN010000001">
    <property type="protein sequence ID" value="MFC0406943.1"/>
    <property type="molecule type" value="Genomic_DNA"/>
</dbReference>
<sequence length="550" mass="57940">MQDLLIGVDVGTGSARAGAFTPDGTSLGQAVRPIRTWRPRPGFAQQSSADIWAAVCESVRAALREAENKVGPVRVRGLGFDATCSLVAVDAAGAPVSVSPDGEREQDVVLWMDHRAGGEAEDINAGPHEVLRYVGGRISLEMQVPKLLWLKRHLPACWARAEHFFDLPDFLTWRATGSTTRSLCSTVCKWTYLSHEERWDAGFFRAVGLAEVADEGFRRLGTEILPVGSPIPGGLSAAAAAELGLEAGIPVGTSAIDAHAGGLGVIGVALDGAAPDAAALRRRVALVGGTSSCHMAVSAEPRFVPGVWGPYFSAMQPGLWLNEGGQSATGALIDHVITTHAAYPAMAEEARAAGTTIYALLNDRLARLAAGLRFPALLTAELHVMPDFHGNRSPLADATMRGMVSGLRLQAGPDDLAVLYLATVQAVAYGTRHIIETMNAEGYRIDTVLACGGGTKNPVFLREHADATGCRLVLPHEPEAILLGSAMLGAVAGGAHADLPAAMVAMSRAGSVLAPGDEAVRRYHDAKYAVFRRMQADQLAYRGLMAAEQG</sequence>
<evidence type="ECO:0000313" key="7">
    <source>
        <dbReference type="Proteomes" id="UP001589865"/>
    </source>
</evidence>
<dbReference type="CDD" id="cd07782">
    <property type="entry name" value="ASKHA_NBD_FGGY_D-RBK"/>
    <property type="match status" value="1"/>
</dbReference>
<evidence type="ECO:0000256" key="1">
    <source>
        <dbReference type="ARBA" id="ARBA00009156"/>
    </source>
</evidence>
<dbReference type="NCBIfam" id="TIGR01315">
    <property type="entry name" value="5C_CHO_kinase"/>
    <property type="match status" value="1"/>
</dbReference>
<dbReference type="RefSeq" id="WP_377042632.1">
    <property type="nucleotide sequence ID" value="NZ_JBHLUN010000001.1"/>
</dbReference>